<keyword evidence="6 8" id="KW-0720">Serine protease</keyword>
<dbReference type="PROSITE" id="PS50240">
    <property type="entry name" value="TRYPSIN_DOM"/>
    <property type="match status" value="1"/>
</dbReference>
<dbReference type="FunFam" id="2.40.10.10:FF:000047">
    <property type="entry name" value="Trypsin eta"/>
    <property type="match status" value="1"/>
</dbReference>
<accession>A0A8J2RYD8</accession>
<dbReference type="InterPro" id="IPR018114">
    <property type="entry name" value="TRYPSIN_HIS"/>
</dbReference>
<evidence type="ECO:0000256" key="1">
    <source>
        <dbReference type="ARBA" id="ARBA00004613"/>
    </source>
</evidence>
<evidence type="ECO:0000313" key="11">
    <source>
        <dbReference type="EMBL" id="CAH0108018.1"/>
    </source>
</evidence>
<dbReference type="GO" id="GO:0005576">
    <property type="term" value="C:extracellular region"/>
    <property type="evidence" value="ECO:0007669"/>
    <property type="project" value="UniProtKB-SubCell"/>
</dbReference>
<name>A0A8J2RYD8_9CRUS</name>
<dbReference type="CDD" id="cd00190">
    <property type="entry name" value="Tryp_SPc"/>
    <property type="match status" value="1"/>
</dbReference>
<dbReference type="SMART" id="SM00020">
    <property type="entry name" value="Tryp_SPc"/>
    <property type="match status" value="1"/>
</dbReference>
<keyword evidence="3" id="KW-0964">Secreted</keyword>
<dbReference type="SUPFAM" id="SSF50494">
    <property type="entry name" value="Trypsin-like serine proteases"/>
    <property type="match status" value="1"/>
</dbReference>
<evidence type="ECO:0000256" key="6">
    <source>
        <dbReference type="ARBA" id="ARBA00022825"/>
    </source>
</evidence>
<dbReference type="GO" id="GO:0004252">
    <property type="term" value="F:serine-type endopeptidase activity"/>
    <property type="evidence" value="ECO:0007669"/>
    <property type="project" value="InterPro"/>
</dbReference>
<comment type="caution">
    <text evidence="11">The sequence shown here is derived from an EMBL/GenBank/DDBJ whole genome shotgun (WGS) entry which is preliminary data.</text>
</comment>
<evidence type="ECO:0000256" key="8">
    <source>
        <dbReference type="RuleBase" id="RU363034"/>
    </source>
</evidence>
<evidence type="ECO:0000256" key="3">
    <source>
        <dbReference type="ARBA" id="ARBA00022525"/>
    </source>
</evidence>
<feature type="chain" id="PRO_5035227536" description="Peptidase S1 domain-containing protein" evidence="9">
    <location>
        <begin position="18"/>
        <end position="274"/>
    </location>
</feature>
<dbReference type="InterPro" id="IPR043504">
    <property type="entry name" value="Peptidase_S1_PA_chymotrypsin"/>
</dbReference>
<dbReference type="InterPro" id="IPR009003">
    <property type="entry name" value="Peptidase_S1_PA"/>
</dbReference>
<dbReference type="AlphaFoldDB" id="A0A8J2RYD8"/>
<keyword evidence="9" id="KW-0732">Signal</keyword>
<keyword evidence="5 8" id="KW-0378">Hydrolase</keyword>
<protein>
    <recommendedName>
        <fullName evidence="10">Peptidase S1 domain-containing protein</fullName>
    </recommendedName>
</protein>
<dbReference type="PANTHER" id="PTHR24276:SF91">
    <property type="entry name" value="AT26814P-RELATED"/>
    <property type="match status" value="1"/>
</dbReference>
<evidence type="ECO:0000256" key="5">
    <source>
        <dbReference type="ARBA" id="ARBA00022801"/>
    </source>
</evidence>
<dbReference type="InterPro" id="IPR001314">
    <property type="entry name" value="Peptidase_S1A"/>
</dbReference>
<dbReference type="GO" id="GO:0016485">
    <property type="term" value="P:protein processing"/>
    <property type="evidence" value="ECO:0007669"/>
    <property type="project" value="UniProtKB-ARBA"/>
</dbReference>
<dbReference type="InterPro" id="IPR001254">
    <property type="entry name" value="Trypsin_dom"/>
</dbReference>
<dbReference type="OrthoDB" id="10002959at2759"/>
<evidence type="ECO:0000256" key="4">
    <source>
        <dbReference type="ARBA" id="ARBA00022670"/>
    </source>
</evidence>
<keyword evidence="12" id="KW-1185">Reference proteome</keyword>
<keyword evidence="7" id="KW-1015">Disulfide bond</keyword>
<evidence type="ECO:0000259" key="10">
    <source>
        <dbReference type="PROSITE" id="PS50240"/>
    </source>
</evidence>
<dbReference type="PROSITE" id="PS00134">
    <property type="entry name" value="TRYPSIN_HIS"/>
    <property type="match status" value="1"/>
</dbReference>
<evidence type="ECO:0000256" key="9">
    <source>
        <dbReference type="SAM" id="SignalP"/>
    </source>
</evidence>
<dbReference type="InterPro" id="IPR050430">
    <property type="entry name" value="Peptidase_S1"/>
</dbReference>
<organism evidence="11 12">
    <name type="scientific">Daphnia galeata</name>
    <dbReference type="NCBI Taxonomy" id="27404"/>
    <lineage>
        <taxon>Eukaryota</taxon>
        <taxon>Metazoa</taxon>
        <taxon>Ecdysozoa</taxon>
        <taxon>Arthropoda</taxon>
        <taxon>Crustacea</taxon>
        <taxon>Branchiopoda</taxon>
        <taxon>Diplostraca</taxon>
        <taxon>Cladocera</taxon>
        <taxon>Anomopoda</taxon>
        <taxon>Daphniidae</taxon>
        <taxon>Daphnia</taxon>
    </lineage>
</organism>
<dbReference type="EMBL" id="CAKKLH010000281">
    <property type="protein sequence ID" value="CAH0108018.1"/>
    <property type="molecule type" value="Genomic_DNA"/>
</dbReference>
<reference evidence="11" key="1">
    <citation type="submission" date="2021-11" db="EMBL/GenBank/DDBJ databases">
        <authorList>
            <person name="Schell T."/>
        </authorList>
    </citation>
    <scope>NUCLEOTIDE SEQUENCE</scope>
    <source>
        <strain evidence="11">M5</strain>
    </source>
</reference>
<dbReference type="PANTHER" id="PTHR24276">
    <property type="entry name" value="POLYSERASE-RELATED"/>
    <property type="match status" value="1"/>
</dbReference>
<dbReference type="Proteomes" id="UP000789390">
    <property type="component" value="Unassembled WGS sequence"/>
</dbReference>
<comment type="similarity">
    <text evidence="2">Belongs to the peptidase S1 family.</text>
</comment>
<keyword evidence="4 8" id="KW-0645">Protease</keyword>
<feature type="domain" description="Peptidase S1" evidence="10">
    <location>
        <begin position="45"/>
        <end position="272"/>
    </location>
</feature>
<dbReference type="PROSITE" id="PS00135">
    <property type="entry name" value="TRYPSIN_SER"/>
    <property type="match status" value="1"/>
</dbReference>
<feature type="signal peptide" evidence="9">
    <location>
        <begin position="1"/>
        <end position="17"/>
    </location>
</feature>
<dbReference type="PRINTS" id="PR00722">
    <property type="entry name" value="CHYMOTRYPSIN"/>
</dbReference>
<sequence length="274" mass="27993">MYIQGLFCLFQFVFSNAVSKDDISNNVAFDGQQLRDLDDEGVDQIVGGTPAAAGEFPFQAALLLGNSLCGGTLISPSIILTAAHCLGGKTQASVSTFTVRVNTLALSGATTGSVTRGVTKFIVHPSYVSSTNDNDIALLKLNSPITNVKLASLPVAATSCAPASTYAGQSAVISGWGTTSSGGSISQNLLKATVTVLDNAACKLQYSTLTSNMICAAAPGKDTCQGDSGGPMMVGGVQVGITSFGNGCALPNFAGVYTRVTQYVSWISTTSASM</sequence>
<evidence type="ECO:0000256" key="7">
    <source>
        <dbReference type="ARBA" id="ARBA00023157"/>
    </source>
</evidence>
<evidence type="ECO:0000313" key="12">
    <source>
        <dbReference type="Proteomes" id="UP000789390"/>
    </source>
</evidence>
<gene>
    <name evidence="11" type="ORF">DGAL_LOCUS11383</name>
</gene>
<dbReference type="Gene3D" id="2.40.10.10">
    <property type="entry name" value="Trypsin-like serine proteases"/>
    <property type="match status" value="1"/>
</dbReference>
<proteinExistence type="inferred from homology"/>
<comment type="subcellular location">
    <subcellularLocation>
        <location evidence="1">Secreted</location>
    </subcellularLocation>
</comment>
<evidence type="ECO:0000256" key="2">
    <source>
        <dbReference type="ARBA" id="ARBA00007664"/>
    </source>
</evidence>
<dbReference type="Pfam" id="PF00089">
    <property type="entry name" value="Trypsin"/>
    <property type="match status" value="1"/>
</dbReference>
<dbReference type="InterPro" id="IPR033116">
    <property type="entry name" value="TRYPSIN_SER"/>
</dbReference>